<dbReference type="Pfam" id="PF13439">
    <property type="entry name" value="Glyco_transf_4"/>
    <property type="match status" value="1"/>
</dbReference>
<dbReference type="PANTHER" id="PTHR46401">
    <property type="entry name" value="GLYCOSYLTRANSFERASE WBBK-RELATED"/>
    <property type="match status" value="1"/>
</dbReference>
<dbReference type="OrthoDB" id="9801609at2"/>
<accession>A0A4V1MAL2</accession>
<keyword evidence="1 4" id="KW-0808">Transferase</keyword>
<dbReference type="InterPro" id="IPR028098">
    <property type="entry name" value="Glyco_trans_4-like_N"/>
</dbReference>
<dbReference type="CDD" id="cd03809">
    <property type="entry name" value="GT4_MtfB-like"/>
    <property type="match status" value="1"/>
</dbReference>
<dbReference type="GO" id="GO:0009103">
    <property type="term" value="P:lipopolysaccharide biosynthetic process"/>
    <property type="evidence" value="ECO:0007669"/>
    <property type="project" value="TreeGrafter"/>
</dbReference>
<evidence type="ECO:0000256" key="1">
    <source>
        <dbReference type="ARBA" id="ARBA00022679"/>
    </source>
</evidence>
<organism evidence="4 5">
    <name type="scientific">Filimonas effusa</name>
    <dbReference type="NCBI Taxonomy" id="2508721"/>
    <lineage>
        <taxon>Bacteria</taxon>
        <taxon>Pseudomonadati</taxon>
        <taxon>Bacteroidota</taxon>
        <taxon>Chitinophagia</taxon>
        <taxon>Chitinophagales</taxon>
        <taxon>Chitinophagaceae</taxon>
        <taxon>Filimonas</taxon>
    </lineage>
</organism>
<sequence length="352" mass="40628">MKKIVFDCERMKYASTGLYHFSLNLGSALMKKAIEGEEALTFFVPPNAIGAFGKDLSYLKQHSLQKLYLPSLKEFDIWHATYQSSDYVPRRNKKIKVVLSIHDLNFFYENKSEKKREKYLRHLQQNVDRSDAIICISDFCRQDVLQHCDTHGKPVHVIYNGTNSLKAPALTQLSYKPKKPFLFSLGSICRKKNFHVLLQLLTQNNGLELIIAGRPDDLDYLEYIRQSAQQLKVAEYLRILGPINEHEKSWYYSNCYAFAFPSIAEGFGLPVAEAMSVGKPVFLSDKTALPEIGRNMAFYFRDFSADHMQNVFLSGMEEYIRNDMHTAIREHGASFSWDKAAGEYMEVYRSLY</sequence>
<dbReference type="RefSeq" id="WP_129002016.1">
    <property type="nucleotide sequence ID" value="NZ_SDHZ01000001.1"/>
</dbReference>
<protein>
    <submittedName>
        <fullName evidence="4">Glycosyltransferase family 1 protein</fullName>
    </submittedName>
</protein>
<feature type="domain" description="Glycosyl transferase family 1" evidence="2">
    <location>
        <begin position="176"/>
        <end position="295"/>
    </location>
</feature>
<feature type="domain" description="Glycosyltransferase subfamily 4-like N-terminal" evidence="3">
    <location>
        <begin position="71"/>
        <end position="163"/>
    </location>
</feature>
<dbReference type="AlphaFoldDB" id="A0A4V1MAL2"/>
<evidence type="ECO:0000313" key="4">
    <source>
        <dbReference type="EMBL" id="RXK86266.1"/>
    </source>
</evidence>
<evidence type="ECO:0000259" key="2">
    <source>
        <dbReference type="Pfam" id="PF00534"/>
    </source>
</evidence>
<proteinExistence type="predicted"/>
<gene>
    <name evidence="4" type="ORF">ESB13_05515</name>
</gene>
<dbReference type="PANTHER" id="PTHR46401:SF2">
    <property type="entry name" value="GLYCOSYLTRANSFERASE WBBK-RELATED"/>
    <property type="match status" value="1"/>
</dbReference>
<reference evidence="4 5" key="1">
    <citation type="submission" date="2019-01" db="EMBL/GenBank/DDBJ databases">
        <title>Filimonas sp. strain TTM-71.</title>
        <authorList>
            <person name="Chen W.-M."/>
        </authorList>
    </citation>
    <scope>NUCLEOTIDE SEQUENCE [LARGE SCALE GENOMIC DNA]</scope>
    <source>
        <strain evidence="4 5">TTM-71</strain>
    </source>
</reference>
<name>A0A4V1MAL2_9BACT</name>
<keyword evidence="5" id="KW-1185">Reference proteome</keyword>
<dbReference type="EMBL" id="SDHZ01000001">
    <property type="protein sequence ID" value="RXK86266.1"/>
    <property type="molecule type" value="Genomic_DNA"/>
</dbReference>
<dbReference type="Pfam" id="PF00534">
    <property type="entry name" value="Glycos_transf_1"/>
    <property type="match status" value="1"/>
</dbReference>
<evidence type="ECO:0000313" key="5">
    <source>
        <dbReference type="Proteomes" id="UP000290545"/>
    </source>
</evidence>
<dbReference type="Gene3D" id="3.40.50.2000">
    <property type="entry name" value="Glycogen Phosphorylase B"/>
    <property type="match status" value="2"/>
</dbReference>
<comment type="caution">
    <text evidence="4">The sequence shown here is derived from an EMBL/GenBank/DDBJ whole genome shotgun (WGS) entry which is preliminary data.</text>
</comment>
<evidence type="ECO:0000259" key="3">
    <source>
        <dbReference type="Pfam" id="PF13439"/>
    </source>
</evidence>
<dbReference type="InterPro" id="IPR001296">
    <property type="entry name" value="Glyco_trans_1"/>
</dbReference>
<dbReference type="SUPFAM" id="SSF53756">
    <property type="entry name" value="UDP-Glycosyltransferase/glycogen phosphorylase"/>
    <property type="match status" value="1"/>
</dbReference>
<dbReference type="GO" id="GO:0016757">
    <property type="term" value="F:glycosyltransferase activity"/>
    <property type="evidence" value="ECO:0007669"/>
    <property type="project" value="InterPro"/>
</dbReference>
<dbReference type="Proteomes" id="UP000290545">
    <property type="component" value="Unassembled WGS sequence"/>
</dbReference>